<reference evidence="4 5" key="1">
    <citation type="submission" date="2020-01" db="EMBL/GenBank/DDBJ databases">
        <authorList>
            <person name="Peng S.Y."/>
            <person name="Li J."/>
            <person name="Wang M."/>
            <person name="Wang L."/>
            <person name="Wang C.Q."/>
            <person name="Wang J.R."/>
        </authorList>
    </citation>
    <scope>NUCLEOTIDE SEQUENCE [LARGE SCALE GENOMIC DNA]</scope>
    <source>
        <strain evidence="4 5">XCT-53</strain>
    </source>
</reference>
<feature type="region of interest" description="Disordered" evidence="2">
    <location>
        <begin position="379"/>
        <end position="402"/>
    </location>
</feature>
<comment type="caution">
    <text evidence="4">The sequence shown here is derived from an EMBL/GenBank/DDBJ whole genome shotgun (WGS) entry which is preliminary data.</text>
</comment>
<proteinExistence type="predicted"/>
<sequence length="887" mass="96844">MLGWLRAEAWSLADPIRAAGTAADLSSGSRAPDKTEAERRLKSVVGRSRLALVWERLWPELYQALTLVALFVGVSWLGFWLLLPGWARLVGVAAFALALLYSLRGLRHVRLPSDSEALHRVELASGHSHRPLTALIDDLPARPTDPVTLALWQVHKDRMAAALRSLRAGFAHPQAFRRDPYALRVVAFLSLIVGAAVASGDRMDRLTSAFRAPLETTEIATRLDAWVTPPVYTGRPPVYLTGETAALRDPGAPIRVPAGSELIIRAQGLSGFAVTAPAATPAEPETAAAATGAAGTGTGATAPASAGGVAETRLVLTATGPVDLSDSSGKVASWMFEVEPDTPPTIRLLDDPETQLSGALKLSYLASDDYRVLSAEAAISPAPRSDQPSGPQPRPLVEAPQFPLSLPPRAAATQNAETIRDLTSHPWAGSDVDLVLTARDEAGQTGQSEPHRFTLPQRGFSNPLARAVVEQRRELALDAHAQVRVIGAFDALMLAPDVFEVRPKAYLGLTFAYRNLVAARSDDELRALLPLLWDLALTIEDGDLSLAERALREAQENLRKALEEGASDEEIARLTEELRKALQDYMQALAEQLRQNPQAMQPFNPNQQTMRPQDLEEMLKRIEELARTGSRDAARELLAQMQRMLENLQTGRPQMAPDGLNNEMMEMLNQLGQMIQRQQELMDQTNRMNRDQRQQQQGQQGQPGEPGQPGQPGQPGEGGQQQPMTAEQLRELLRQLEQGQGDLAQQLQQLMEQMGRNGMGENEGLGEAGDAMGQAQQSLGQGAGEQAAGQQGNALDALRRGAQQLGEQMMGEGEGPGMAQQRSPLNEDPLGRPRRTEGPDLGSQVKVPDEIDVQRARRILEELRRRFSDPSRPRLELDYLERLLRNY</sequence>
<organism evidence="4 5">
    <name type="scientific">Pannonibacter tanglangensis</name>
    <dbReference type="NCBI Taxonomy" id="2750084"/>
    <lineage>
        <taxon>Bacteria</taxon>
        <taxon>Pseudomonadati</taxon>
        <taxon>Pseudomonadota</taxon>
        <taxon>Alphaproteobacteria</taxon>
        <taxon>Hyphomicrobiales</taxon>
        <taxon>Stappiaceae</taxon>
        <taxon>Pannonibacter</taxon>
    </lineage>
</organism>
<feature type="transmembrane region" description="Helical" evidence="3">
    <location>
        <begin position="61"/>
        <end position="79"/>
    </location>
</feature>
<dbReference type="Proteomes" id="UP000586722">
    <property type="component" value="Unassembled WGS sequence"/>
</dbReference>
<feature type="compositionally biased region" description="Low complexity" evidence="2">
    <location>
        <begin position="808"/>
        <end position="821"/>
    </location>
</feature>
<feature type="transmembrane region" description="Helical" evidence="3">
    <location>
        <begin position="181"/>
        <end position="200"/>
    </location>
</feature>
<name>A0A7X5JBA0_9HYPH</name>
<feature type="coiled-coil region" evidence="1">
    <location>
        <begin position="726"/>
        <end position="753"/>
    </location>
</feature>
<dbReference type="Pfam" id="PF13779">
    <property type="entry name" value="DUF4175"/>
    <property type="match status" value="1"/>
</dbReference>
<feature type="compositionally biased region" description="Basic and acidic residues" evidence="2">
    <location>
        <begin position="829"/>
        <end position="838"/>
    </location>
</feature>
<feature type="region of interest" description="Disordered" evidence="2">
    <location>
        <begin position="808"/>
        <end position="849"/>
    </location>
</feature>
<feature type="region of interest" description="Disordered" evidence="2">
    <location>
        <begin position="685"/>
        <end position="724"/>
    </location>
</feature>
<feature type="coiled-coil region" evidence="1">
    <location>
        <begin position="544"/>
        <end position="595"/>
    </location>
</feature>
<protein>
    <submittedName>
        <fullName evidence="4">TIGR02302 family protein</fullName>
    </submittedName>
</protein>
<dbReference type="EMBL" id="JAABLQ010000003">
    <property type="protein sequence ID" value="NBN80235.1"/>
    <property type="molecule type" value="Genomic_DNA"/>
</dbReference>
<keyword evidence="3" id="KW-0472">Membrane</keyword>
<feature type="compositionally biased region" description="Low complexity" evidence="2">
    <location>
        <begin position="694"/>
        <end position="705"/>
    </location>
</feature>
<evidence type="ECO:0000256" key="1">
    <source>
        <dbReference type="SAM" id="Coils"/>
    </source>
</evidence>
<keyword evidence="5" id="KW-1185">Reference proteome</keyword>
<evidence type="ECO:0000256" key="3">
    <source>
        <dbReference type="SAM" id="Phobius"/>
    </source>
</evidence>
<keyword evidence="3" id="KW-0812">Transmembrane</keyword>
<accession>A0A7X5JBA0</accession>
<dbReference type="NCBIfam" id="TIGR02302">
    <property type="entry name" value="aProt_lowcomp"/>
    <property type="match status" value="1"/>
</dbReference>
<feature type="region of interest" description="Disordered" evidence="2">
    <location>
        <begin position="757"/>
        <end position="793"/>
    </location>
</feature>
<keyword evidence="3" id="KW-1133">Transmembrane helix</keyword>
<feature type="region of interest" description="Disordered" evidence="2">
    <location>
        <begin position="283"/>
        <end position="305"/>
    </location>
</feature>
<feature type="compositionally biased region" description="Low complexity" evidence="2">
    <location>
        <begin position="771"/>
        <end position="793"/>
    </location>
</feature>
<feature type="transmembrane region" description="Helical" evidence="3">
    <location>
        <begin position="85"/>
        <end position="103"/>
    </location>
</feature>
<evidence type="ECO:0000313" key="5">
    <source>
        <dbReference type="Proteomes" id="UP000586722"/>
    </source>
</evidence>
<gene>
    <name evidence="4" type="ORF">GWI72_18295</name>
</gene>
<evidence type="ECO:0000256" key="2">
    <source>
        <dbReference type="SAM" id="MobiDB-lite"/>
    </source>
</evidence>
<keyword evidence="1" id="KW-0175">Coiled coil</keyword>
<evidence type="ECO:0000313" key="4">
    <source>
        <dbReference type="EMBL" id="NBN80235.1"/>
    </source>
</evidence>
<dbReference type="AlphaFoldDB" id="A0A7X5JBA0"/>
<feature type="compositionally biased region" description="Gly residues" evidence="2">
    <location>
        <begin position="757"/>
        <end position="767"/>
    </location>
</feature>
<dbReference type="InterPro" id="IPR012683">
    <property type="entry name" value="CHP02302_TM"/>
</dbReference>